<dbReference type="OrthoDB" id="74764at2759"/>
<dbReference type="PROSITE" id="PS50006">
    <property type="entry name" value="FHA_DOMAIN"/>
    <property type="match status" value="1"/>
</dbReference>
<dbReference type="InterPro" id="IPR000253">
    <property type="entry name" value="FHA_dom"/>
</dbReference>
<dbReference type="InterPro" id="IPR011009">
    <property type="entry name" value="Kinase-like_dom_sf"/>
</dbReference>
<dbReference type="CDD" id="cd22670">
    <property type="entry name" value="FHA_MEK1-like"/>
    <property type="match status" value="1"/>
</dbReference>
<dbReference type="Pfam" id="PF00069">
    <property type="entry name" value="Pkinase"/>
    <property type="match status" value="1"/>
</dbReference>
<dbReference type="InterPro" id="IPR000719">
    <property type="entry name" value="Prot_kinase_dom"/>
</dbReference>
<dbReference type="InterPro" id="IPR008984">
    <property type="entry name" value="SMAD_FHA_dom_sf"/>
</dbReference>
<feature type="binding site" evidence="4">
    <location>
        <position position="185"/>
    </location>
    <ligand>
        <name>ATP</name>
        <dbReference type="ChEBI" id="CHEBI:30616"/>
    </ligand>
</feature>
<proteinExistence type="inferred from homology"/>
<evidence type="ECO:0000259" key="7">
    <source>
        <dbReference type="PROSITE" id="PS50011"/>
    </source>
</evidence>
<dbReference type="SUPFAM" id="SSF56112">
    <property type="entry name" value="Protein kinase-like (PK-like)"/>
    <property type="match status" value="1"/>
</dbReference>
<dbReference type="PROSITE" id="PS00108">
    <property type="entry name" value="PROTEIN_KINASE_ST"/>
    <property type="match status" value="1"/>
</dbReference>
<evidence type="ECO:0000256" key="4">
    <source>
        <dbReference type="PROSITE-ProRule" id="PRU10141"/>
    </source>
</evidence>
<dbReference type="SMART" id="SM00240">
    <property type="entry name" value="FHA"/>
    <property type="match status" value="1"/>
</dbReference>
<evidence type="ECO:0000313" key="9">
    <source>
        <dbReference type="Proteomes" id="UP000256328"/>
    </source>
</evidence>
<keyword evidence="2 4" id="KW-0547">Nucleotide-binding</keyword>
<dbReference type="Gene3D" id="1.10.510.10">
    <property type="entry name" value="Transferase(Phosphotransferase) domain 1"/>
    <property type="match status" value="1"/>
</dbReference>
<dbReference type="SUPFAM" id="SSF49879">
    <property type="entry name" value="SMAD/FHA domain"/>
    <property type="match status" value="1"/>
</dbReference>
<dbReference type="PROSITE" id="PS50011">
    <property type="entry name" value="PROTEIN_KINASE_DOM"/>
    <property type="match status" value="1"/>
</dbReference>
<evidence type="ECO:0000256" key="1">
    <source>
        <dbReference type="ARBA" id="ARBA00005575"/>
    </source>
</evidence>
<dbReference type="GO" id="GO:0004672">
    <property type="term" value="F:protein kinase activity"/>
    <property type="evidence" value="ECO:0007669"/>
    <property type="project" value="InterPro"/>
</dbReference>
<dbReference type="PANTHER" id="PTHR24347">
    <property type="entry name" value="SERINE/THREONINE-PROTEIN KINASE"/>
    <property type="match status" value="1"/>
</dbReference>
<accession>A0A3D8R888</accession>
<dbReference type="InterPro" id="IPR017441">
    <property type="entry name" value="Protein_kinase_ATP_BS"/>
</dbReference>
<dbReference type="PROSITE" id="PS00107">
    <property type="entry name" value="PROTEIN_KINASE_ATP"/>
    <property type="match status" value="1"/>
</dbReference>
<evidence type="ECO:0000256" key="3">
    <source>
        <dbReference type="ARBA" id="ARBA00022840"/>
    </source>
</evidence>
<organism evidence="8 9">
    <name type="scientific">Coleophoma crateriformis</name>
    <dbReference type="NCBI Taxonomy" id="565419"/>
    <lineage>
        <taxon>Eukaryota</taxon>
        <taxon>Fungi</taxon>
        <taxon>Dikarya</taxon>
        <taxon>Ascomycota</taxon>
        <taxon>Pezizomycotina</taxon>
        <taxon>Leotiomycetes</taxon>
        <taxon>Helotiales</taxon>
        <taxon>Dermateaceae</taxon>
        <taxon>Coleophoma</taxon>
    </lineage>
</organism>
<evidence type="ECO:0000256" key="2">
    <source>
        <dbReference type="ARBA" id="ARBA00022741"/>
    </source>
</evidence>
<gene>
    <name evidence="8" type="ORF">BP5796_08525</name>
</gene>
<dbReference type="Gene3D" id="2.60.200.20">
    <property type="match status" value="1"/>
</dbReference>
<dbReference type="Proteomes" id="UP000256328">
    <property type="component" value="Unassembled WGS sequence"/>
</dbReference>
<feature type="domain" description="FHA" evidence="6">
    <location>
        <begin position="37"/>
        <end position="103"/>
    </location>
</feature>
<reference evidence="8 9" key="1">
    <citation type="journal article" date="2018" name="IMA Fungus">
        <title>IMA Genome-F 9: Draft genome sequence of Annulohypoxylon stygium, Aspergillus mulundensis, Berkeleyomyces basicola (syn. Thielaviopsis basicola), Ceratocystis smalleyi, two Cercospora beticola strains, Coleophoma cylindrospora, Fusarium fracticaudum, Phialophora cf. hyalina, and Morchella septimelata.</title>
        <authorList>
            <person name="Wingfield B.D."/>
            <person name="Bills G.F."/>
            <person name="Dong Y."/>
            <person name="Huang W."/>
            <person name="Nel W.J."/>
            <person name="Swalarsk-Parry B.S."/>
            <person name="Vaghefi N."/>
            <person name="Wilken P.M."/>
            <person name="An Z."/>
            <person name="de Beer Z.W."/>
            <person name="De Vos L."/>
            <person name="Chen L."/>
            <person name="Duong T.A."/>
            <person name="Gao Y."/>
            <person name="Hammerbacher A."/>
            <person name="Kikkert J.R."/>
            <person name="Li Y."/>
            <person name="Li H."/>
            <person name="Li K."/>
            <person name="Li Q."/>
            <person name="Liu X."/>
            <person name="Ma X."/>
            <person name="Naidoo K."/>
            <person name="Pethybridge S.J."/>
            <person name="Sun J."/>
            <person name="Steenkamp E.T."/>
            <person name="van der Nest M.A."/>
            <person name="van Wyk S."/>
            <person name="Wingfield M.J."/>
            <person name="Xiong C."/>
            <person name="Yue Q."/>
            <person name="Zhang X."/>
        </authorList>
    </citation>
    <scope>NUCLEOTIDE SEQUENCE [LARGE SCALE GENOMIC DNA]</scope>
    <source>
        <strain evidence="8 9">BP5796</strain>
    </source>
</reference>
<feature type="region of interest" description="Disordered" evidence="5">
    <location>
        <begin position="630"/>
        <end position="652"/>
    </location>
</feature>
<comment type="similarity">
    <text evidence="1">Belongs to the protein kinase superfamily. CAMK Ser/Thr protein kinase family. CHEK2 subfamily.</text>
</comment>
<keyword evidence="3 4" id="KW-0067">ATP-binding</keyword>
<dbReference type="InterPro" id="IPR008271">
    <property type="entry name" value="Ser/Thr_kinase_AS"/>
</dbReference>
<evidence type="ECO:0000256" key="5">
    <source>
        <dbReference type="SAM" id="MobiDB-lite"/>
    </source>
</evidence>
<comment type="caution">
    <text evidence="8">The sequence shown here is derived from an EMBL/GenBank/DDBJ whole genome shotgun (WGS) entry which is preliminary data.</text>
</comment>
<sequence length="652" mass="72968">MRLQNCNAASAGSKNHQNQYAYDLKDSHISLYASEEVSFGRSRECNYMIDDTLVSKHHFRIYSIVYEDTSSDDLASDTDTHEPLIFCEDLESRNGTFVNGNLIGKFGNERIGYLLSNGDVIEIRPHWTFRFIQQGPQAPLPLPWRAQAKYFANSYKISKRSIGSGCTGTVYLAKDLSTSKQLACKIINRSLALEAFLPSNISAADPEVAPGASVRSRKVMREIEILSQLSHPNVIDLKQTFISDCTIYMFLELAAAGDLFSYLETHDGFLDDAHSRAVTRQIAIAVDYIHSKGIAHRDIKPENILVTRRDIGHRVVLTDFGFAIKVDNRASRMKSKLGTTYYSAPEIMTVEETEEGYTMAADMYSLGVVTLCTLVGSHILPKNGIPSPISTGIQEHFNVCRDDSAESLWKNLSSLAKSYICGLLYSDPVKRYDSRAALAHSWYTHPRGHDPEEAENLYKRSIKFWQPREPKVDDIKDLPDYMPGHAGTVSQKHSMKLRDASSSPYFNIRRHIEQKTPSQREHVLAVLAEQGSLFMSDNLADREKSKTFADSTRLKTVAQPPIRAVSGNDLFGTEHNTLPSGTSNPQRLAEGVPKPMALVQETGELSISNKRPRTPSWNLQDLLITKRTITHGTDMGTSRQLEKGKRRTAKSA</sequence>
<protein>
    <submittedName>
        <fullName evidence="8">Uncharacterized protein</fullName>
    </submittedName>
</protein>
<feature type="domain" description="Protein kinase" evidence="7">
    <location>
        <begin position="156"/>
        <end position="443"/>
    </location>
</feature>
<dbReference type="Pfam" id="PF00498">
    <property type="entry name" value="FHA"/>
    <property type="match status" value="1"/>
</dbReference>
<keyword evidence="9" id="KW-1185">Reference proteome</keyword>
<dbReference type="GO" id="GO:0005524">
    <property type="term" value="F:ATP binding"/>
    <property type="evidence" value="ECO:0007669"/>
    <property type="project" value="UniProtKB-UniRule"/>
</dbReference>
<dbReference type="EMBL" id="PDLN01000012">
    <property type="protein sequence ID" value="RDW70128.1"/>
    <property type="molecule type" value="Genomic_DNA"/>
</dbReference>
<evidence type="ECO:0000313" key="8">
    <source>
        <dbReference type="EMBL" id="RDW70128.1"/>
    </source>
</evidence>
<dbReference type="SMART" id="SM00220">
    <property type="entry name" value="S_TKc"/>
    <property type="match status" value="1"/>
</dbReference>
<dbReference type="AlphaFoldDB" id="A0A3D8R888"/>
<name>A0A3D8R888_9HELO</name>
<evidence type="ECO:0000259" key="6">
    <source>
        <dbReference type="PROSITE" id="PS50006"/>
    </source>
</evidence>